<evidence type="ECO:0000259" key="12">
    <source>
        <dbReference type="PROSITE" id="PS50885"/>
    </source>
</evidence>
<keyword evidence="10" id="KW-0472">Membrane</keyword>
<evidence type="ECO:0000256" key="10">
    <source>
        <dbReference type="SAM" id="Phobius"/>
    </source>
</evidence>
<feature type="domain" description="Histidine kinase" evidence="11">
    <location>
        <begin position="226"/>
        <end position="464"/>
    </location>
</feature>
<comment type="subcellular location">
    <subcellularLocation>
        <location evidence="2">Cell membrane</location>
        <topology evidence="2">Multi-pass membrane protein</topology>
    </subcellularLocation>
</comment>
<comment type="catalytic activity">
    <reaction evidence="1">
        <text>ATP + protein L-histidine = ADP + protein N-phospho-L-histidine.</text>
        <dbReference type="EC" id="2.7.13.3"/>
    </reaction>
</comment>
<dbReference type="PANTHER" id="PTHR44936:SF10">
    <property type="entry name" value="SENSOR PROTEIN RSTB"/>
    <property type="match status" value="1"/>
</dbReference>
<dbReference type="EC" id="2.7.13.3" evidence="3"/>
<keyword evidence="6" id="KW-0808">Transferase</keyword>
<dbReference type="SMART" id="SM00388">
    <property type="entry name" value="HisKA"/>
    <property type="match status" value="1"/>
</dbReference>
<dbReference type="GO" id="GO:0000155">
    <property type="term" value="F:phosphorelay sensor kinase activity"/>
    <property type="evidence" value="ECO:0007669"/>
    <property type="project" value="InterPro"/>
</dbReference>
<dbReference type="PANTHER" id="PTHR44936">
    <property type="entry name" value="SENSOR PROTEIN CREC"/>
    <property type="match status" value="1"/>
</dbReference>
<dbReference type="InterPro" id="IPR005467">
    <property type="entry name" value="His_kinase_dom"/>
</dbReference>
<sequence>MKRLNTVFVRYALLAIVLLMLTQWIWIFVVGRQHARIEATHIARVSAVVYGAATSNSGPKLSEAQQDAMAATLRFNFVDAGPNGYPPGCPDGCADTTDDVFGQLRGQLPPDSRVVLDKHTSQIWLRYGDAKRWLRVPVDSPAVERLIGASAMMLALAVAFALLGAWQIQRPLRRLARAARDLRIGIRPAPVVAAGPSEVKSLITDFNQMTRDICDADQERAIMLAGVAHDLRAPLARMQVRAALIGDDRMQHGFLNDTAAMSRIVSQFLAFAGSESNRAQGDGTLTTTMGGPGIELTSVDVLCEQRYGREDASGVVVAESHAPAADDARDASDPAHEPPLILVDLQAGASFKLPTVDIDRILSNLIENGFAYGAPPLVIETRRAAGCFTLAVRDHGPGIPQTDIERVQRPFVRLDAARGDSAHSGLGLAIVRRLARSYDADMTLTNVRKNQGGGLRVSLSFPMR</sequence>
<dbReference type="InterPro" id="IPR004358">
    <property type="entry name" value="Sig_transdc_His_kin-like_C"/>
</dbReference>
<organism evidence="13 14">
    <name type="scientific">Robbsia andropogonis</name>
    <dbReference type="NCBI Taxonomy" id="28092"/>
    <lineage>
        <taxon>Bacteria</taxon>
        <taxon>Pseudomonadati</taxon>
        <taxon>Pseudomonadota</taxon>
        <taxon>Betaproteobacteria</taxon>
        <taxon>Burkholderiales</taxon>
        <taxon>Burkholderiaceae</taxon>
        <taxon>Robbsia</taxon>
    </lineage>
</organism>
<evidence type="ECO:0000256" key="4">
    <source>
        <dbReference type="ARBA" id="ARBA00022475"/>
    </source>
</evidence>
<dbReference type="PROSITE" id="PS50885">
    <property type="entry name" value="HAMP"/>
    <property type="match status" value="1"/>
</dbReference>
<dbReference type="Pfam" id="PF02518">
    <property type="entry name" value="HATPase_c"/>
    <property type="match status" value="1"/>
</dbReference>
<dbReference type="SUPFAM" id="SSF55874">
    <property type="entry name" value="ATPase domain of HSP90 chaperone/DNA topoisomerase II/histidine kinase"/>
    <property type="match status" value="1"/>
</dbReference>
<evidence type="ECO:0000313" key="14">
    <source>
        <dbReference type="Proteomes" id="UP000033618"/>
    </source>
</evidence>
<dbReference type="EMBL" id="LAQU01000015">
    <property type="protein sequence ID" value="KKB62872.1"/>
    <property type="molecule type" value="Genomic_DNA"/>
</dbReference>
<dbReference type="PRINTS" id="PR00344">
    <property type="entry name" value="BCTRLSENSOR"/>
</dbReference>
<feature type="domain" description="HAMP" evidence="12">
    <location>
        <begin position="166"/>
        <end position="218"/>
    </location>
</feature>
<evidence type="ECO:0000256" key="1">
    <source>
        <dbReference type="ARBA" id="ARBA00000085"/>
    </source>
</evidence>
<dbReference type="InterPro" id="IPR003661">
    <property type="entry name" value="HisK_dim/P_dom"/>
</dbReference>
<dbReference type="InterPro" id="IPR050980">
    <property type="entry name" value="2C_sensor_his_kinase"/>
</dbReference>
<dbReference type="Gene3D" id="1.10.287.130">
    <property type="match status" value="1"/>
</dbReference>
<dbReference type="AlphaFoldDB" id="A0A0F5JZY6"/>
<dbReference type="SUPFAM" id="SSF47384">
    <property type="entry name" value="Homodimeric domain of signal transducing histidine kinase"/>
    <property type="match status" value="1"/>
</dbReference>
<feature type="transmembrane region" description="Helical" evidence="10">
    <location>
        <begin position="146"/>
        <end position="166"/>
    </location>
</feature>
<evidence type="ECO:0000313" key="13">
    <source>
        <dbReference type="EMBL" id="KKB62872.1"/>
    </source>
</evidence>
<dbReference type="SMART" id="SM00387">
    <property type="entry name" value="HATPase_c"/>
    <property type="match status" value="1"/>
</dbReference>
<accession>A0A0F5JZY6</accession>
<dbReference type="InterPro" id="IPR003660">
    <property type="entry name" value="HAMP_dom"/>
</dbReference>
<feature type="transmembrane region" description="Helical" evidence="10">
    <location>
        <begin position="7"/>
        <end position="29"/>
    </location>
</feature>
<keyword evidence="5" id="KW-0597">Phosphoprotein</keyword>
<keyword evidence="9" id="KW-0067">ATP-binding</keyword>
<evidence type="ECO:0000256" key="7">
    <source>
        <dbReference type="ARBA" id="ARBA00022741"/>
    </source>
</evidence>
<evidence type="ECO:0000256" key="2">
    <source>
        <dbReference type="ARBA" id="ARBA00004651"/>
    </source>
</evidence>
<dbReference type="CDD" id="cd06225">
    <property type="entry name" value="HAMP"/>
    <property type="match status" value="1"/>
</dbReference>
<protein>
    <recommendedName>
        <fullName evidence="3">histidine kinase</fullName>
        <ecNumber evidence="3">2.7.13.3</ecNumber>
    </recommendedName>
</protein>
<dbReference type="SMART" id="SM00304">
    <property type="entry name" value="HAMP"/>
    <property type="match status" value="1"/>
</dbReference>
<evidence type="ECO:0000256" key="6">
    <source>
        <dbReference type="ARBA" id="ARBA00022679"/>
    </source>
</evidence>
<evidence type="ECO:0000256" key="3">
    <source>
        <dbReference type="ARBA" id="ARBA00012438"/>
    </source>
</evidence>
<dbReference type="InterPro" id="IPR003594">
    <property type="entry name" value="HATPase_dom"/>
</dbReference>
<dbReference type="PATRIC" id="fig|28092.6.peg.3546"/>
<keyword evidence="7" id="KW-0547">Nucleotide-binding</keyword>
<proteinExistence type="predicted"/>
<reference evidence="13 14" key="1">
    <citation type="submission" date="2015-03" db="EMBL/GenBank/DDBJ databases">
        <title>Draft Genome Sequence of Burkholderia andropogonis type strain ICMP2807, isolated from Sorghum bicolor.</title>
        <authorList>
            <person name="Lopes-Santos L."/>
            <person name="Castro D.B."/>
            <person name="Ottoboni L.M."/>
            <person name="Park D."/>
            <person name="Weirc B.S."/>
            <person name="Destefano S.A."/>
        </authorList>
    </citation>
    <scope>NUCLEOTIDE SEQUENCE [LARGE SCALE GENOMIC DNA]</scope>
    <source>
        <strain evidence="13 14">ICMP2807</strain>
    </source>
</reference>
<dbReference type="InterPro" id="IPR036890">
    <property type="entry name" value="HATPase_C_sf"/>
</dbReference>
<comment type="caution">
    <text evidence="13">The sequence shown here is derived from an EMBL/GenBank/DDBJ whole genome shotgun (WGS) entry which is preliminary data.</text>
</comment>
<gene>
    <name evidence="13" type="ORF">WM40_15010</name>
</gene>
<evidence type="ECO:0000259" key="11">
    <source>
        <dbReference type="PROSITE" id="PS50109"/>
    </source>
</evidence>
<keyword evidence="10" id="KW-0812">Transmembrane</keyword>
<evidence type="ECO:0000256" key="8">
    <source>
        <dbReference type="ARBA" id="ARBA00022777"/>
    </source>
</evidence>
<dbReference type="CDD" id="cd00082">
    <property type="entry name" value="HisKA"/>
    <property type="match status" value="1"/>
</dbReference>
<keyword evidence="4" id="KW-1003">Cell membrane</keyword>
<dbReference type="Proteomes" id="UP000033618">
    <property type="component" value="Unassembled WGS sequence"/>
</dbReference>
<keyword evidence="14" id="KW-1185">Reference proteome</keyword>
<dbReference type="Gene3D" id="3.30.565.10">
    <property type="entry name" value="Histidine kinase-like ATPase, C-terminal domain"/>
    <property type="match status" value="1"/>
</dbReference>
<evidence type="ECO:0000256" key="5">
    <source>
        <dbReference type="ARBA" id="ARBA00022553"/>
    </source>
</evidence>
<evidence type="ECO:0000256" key="9">
    <source>
        <dbReference type="ARBA" id="ARBA00022840"/>
    </source>
</evidence>
<dbReference type="GO" id="GO:0005524">
    <property type="term" value="F:ATP binding"/>
    <property type="evidence" value="ECO:0007669"/>
    <property type="project" value="UniProtKB-KW"/>
</dbReference>
<name>A0A0F5JZY6_9BURK</name>
<dbReference type="GO" id="GO:0005886">
    <property type="term" value="C:plasma membrane"/>
    <property type="evidence" value="ECO:0007669"/>
    <property type="project" value="UniProtKB-SubCell"/>
</dbReference>
<keyword evidence="8" id="KW-0418">Kinase</keyword>
<keyword evidence="10" id="KW-1133">Transmembrane helix</keyword>
<dbReference type="PROSITE" id="PS50109">
    <property type="entry name" value="HIS_KIN"/>
    <property type="match status" value="1"/>
</dbReference>
<dbReference type="STRING" id="28092.WM40_15010"/>
<dbReference type="InterPro" id="IPR036097">
    <property type="entry name" value="HisK_dim/P_sf"/>
</dbReference>